<dbReference type="Proteomes" id="UP000238392">
    <property type="component" value="Unassembled WGS sequence"/>
</dbReference>
<feature type="domain" description="WGR" evidence="1">
    <location>
        <begin position="1"/>
        <end position="72"/>
    </location>
</feature>
<dbReference type="SMART" id="SM00773">
    <property type="entry name" value="WGR"/>
    <property type="match status" value="1"/>
</dbReference>
<reference evidence="2 3" key="1">
    <citation type="submission" date="2018-03" db="EMBL/GenBank/DDBJ databases">
        <title>Genomic Encyclopedia of Archaeal and Bacterial Type Strains, Phase II (KMG-II): from individual species to whole genera.</title>
        <authorList>
            <person name="Goeker M."/>
        </authorList>
    </citation>
    <scope>NUCLEOTIDE SEQUENCE [LARGE SCALE GENOMIC DNA]</scope>
    <source>
        <strain evidence="2 3">DSM 100212</strain>
    </source>
</reference>
<gene>
    <name evidence="2" type="ORF">CLV74_1254</name>
</gene>
<organism evidence="2 3">
    <name type="scientific">Donghicola tyrosinivorans</name>
    <dbReference type="NCBI Taxonomy" id="1652492"/>
    <lineage>
        <taxon>Bacteria</taxon>
        <taxon>Pseudomonadati</taxon>
        <taxon>Pseudomonadota</taxon>
        <taxon>Alphaproteobacteria</taxon>
        <taxon>Rhodobacterales</taxon>
        <taxon>Roseobacteraceae</taxon>
        <taxon>Donghicola</taxon>
    </lineage>
</organism>
<name>A0A2T0WCD2_9RHOB</name>
<dbReference type="CDD" id="cd07996">
    <property type="entry name" value="WGR_MMR_like"/>
    <property type="match status" value="1"/>
</dbReference>
<dbReference type="Gene3D" id="2.20.140.10">
    <property type="entry name" value="WGR domain"/>
    <property type="match status" value="1"/>
</dbReference>
<evidence type="ECO:0000313" key="3">
    <source>
        <dbReference type="Proteomes" id="UP000238392"/>
    </source>
</evidence>
<accession>A0A2T0WCD2</accession>
<dbReference type="PROSITE" id="PS51977">
    <property type="entry name" value="WGR"/>
    <property type="match status" value="1"/>
</dbReference>
<dbReference type="InterPro" id="IPR049809">
    <property type="entry name" value="YehF/YfeS-like_WGR"/>
</dbReference>
<dbReference type="SUPFAM" id="SSF142921">
    <property type="entry name" value="WGR domain-like"/>
    <property type="match status" value="1"/>
</dbReference>
<proteinExistence type="predicted"/>
<dbReference type="InterPro" id="IPR008893">
    <property type="entry name" value="WGR_domain"/>
</dbReference>
<dbReference type="InterPro" id="IPR036930">
    <property type="entry name" value="WGR_dom_sf"/>
</dbReference>
<evidence type="ECO:0000259" key="1">
    <source>
        <dbReference type="PROSITE" id="PS51977"/>
    </source>
</evidence>
<dbReference type="Pfam" id="PF05406">
    <property type="entry name" value="WGR"/>
    <property type="match status" value="1"/>
</dbReference>
<keyword evidence="3" id="KW-1185">Reference proteome</keyword>
<comment type="caution">
    <text evidence="2">The sequence shown here is derived from an EMBL/GenBank/DDBJ whole genome shotgun (WGS) entry which is preliminary data.</text>
</comment>
<dbReference type="AlphaFoldDB" id="A0A2T0WCD2"/>
<protein>
    <submittedName>
        <fullName evidence="2">WGR domain-containing protein</fullName>
    </submittedName>
</protein>
<sequence>MARFYALSLEPTLFGEVSLIRNWGRIGARGQIRCETFEQPEAAAAAFEHLQILKLRKGYLPKTAIHATANGTECDDVVYADD</sequence>
<evidence type="ECO:0000313" key="2">
    <source>
        <dbReference type="EMBL" id="PRY84335.1"/>
    </source>
</evidence>
<dbReference type="EMBL" id="PVTQ01000025">
    <property type="protein sequence ID" value="PRY84335.1"/>
    <property type="molecule type" value="Genomic_DNA"/>
</dbReference>